<evidence type="ECO:0000313" key="2">
    <source>
        <dbReference type="Proteomes" id="UP000724874"/>
    </source>
</evidence>
<accession>A0A9P5TIW1</accession>
<sequence>MILPVVQHERSEGILPQPQLSFPLQIIRLFNRQERFEDSDPWSPQKGTRTVSPPDIWYLIAYDYLVDFPATVAALSSTSRTFHTLLRPLKFRRVSIRFNTSLASLKTKSSAQRFAEKIQDESGIVNHIEVMEIGCHTLGKPYVGVPAVDDGAPPNARERGTFCTILSQPYPKLKRLALSIFRDSYVFHIPADVLTALLSVVSIQTLQEVSFVAATMPPQLFYSLQQIDTLNLRSPYLRAKPSNSVTTTKCAPRTLRIITVATVRELFPHNSPHLISLERLTTLDIRIDQRSVGVYVPWSFSSCHSTLINLKIFFDPWHRFNQGSDTLDLGKFTVLKTLTLGFNLSRSSPRLESTAQQLRLVIDALRTVVEAEQPLKIEFVSILIDNIKSSAGWIEILDGLPWSHLKTLFSPEYMPLCWSQLQEVNISVAAKKKNALSSSNRALLEKTLTLRLANGSTNGLFRVLVHGGTDSVEFD</sequence>
<name>A0A9P5TIW1_GYMJU</name>
<gene>
    <name evidence="1" type="ORF">CPB84DRAFT_1851491</name>
</gene>
<dbReference type="Proteomes" id="UP000724874">
    <property type="component" value="Unassembled WGS sequence"/>
</dbReference>
<evidence type="ECO:0000313" key="1">
    <source>
        <dbReference type="EMBL" id="KAF8881685.1"/>
    </source>
</evidence>
<dbReference type="EMBL" id="JADNYJ010000129">
    <property type="protein sequence ID" value="KAF8881685.1"/>
    <property type="molecule type" value="Genomic_DNA"/>
</dbReference>
<dbReference type="OrthoDB" id="3128632at2759"/>
<organism evidence="1 2">
    <name type="scientific">Gymnopilus junonius</name>
    <name type="common">Spectacular rustgill mushroom</name>
    <name type="synonym">Gymnopilus spectabilis subsp. junonius</name>
    <dbReference type="NCBI Taxonomy" id="109634"/>
    <lineage>
        <taxon>Eukaryota</taxon>
        <taxon>Fungi</taxon>
        <taxon>Dikarya</taxon>
        <taxon>Basidiomycota</taxon>
        <taxon>Agaricomycotina</taxon>
        <taxon>Agaricomycetes</taxon>
        <taxon>Agaricomycetidae</taxon>
        <taxon>Agaricales</taxon>
        <taxon>Agaricineae</taxon>
        <taxon>Hymenogastraceae</taxon>
        <taxon>Gymnopilus</taxon>
    </lineage>
</organism>
<reference evidence="1" key="1">
    <citation type="submission" date="2020-11" db="EMBL/GenBank/DDBJ databases">
        <authorList>
            <consortium name="DOE Joint Genome Institute"/>
            <person name="Ahrendt S."/>
            <person name="Riley R."/>
            <person name="Andreopoulos W."/>
            <person name="LaButti K."/>
            <person name="Pangilinan J."/>
            <person name="Ruiz-duenas F.J."/>
            <person name="Barrasa J.M."/>
            <person name="Sanchez-Garcia M."/>
            <person name="Camarero S."/>
            <person name="Miyauchi S."/>
            <person name="Serrano A."/>
            <person name="Linde D."/>
            <person name="Babiker R."/>
            <person name="Drula E."/>
            <person name="Ayuso-Fernandez I."/>
            <person name="Pacheco R."/>
            <person name="Padilla G."/>
            <person name="Ferreira P."/>
            <person name="Barriuso J."/>
            <person name="Kellner H."/>
            <person name="Castanera R."/>
            <person name="Alfaro M."/>
            <person name="Ramirez L."/>
            <person name="Pisabarro A.G."/>
            <person name="Kuo A."/>
            <person name="Tritt A."/>
            <person name="Lipzen A."/>
            <person name="He G."/>
            <person name="Yan M."/>
            <person name="Ng V."/>
            <person name="Cullen D."/>
            <person name="Martin F."/>
            <person name="Rosso M.-N."/>
            <person name="Henrissat B."/>
            <person name="Hibbett D."/>
            <person name="Martinez A.T."/>
            <person name="Grigoriev I.V."/>
        </authorList>
    </citation>
    <scope>NUCLEOTIDE SEQUENCE</scope>
    <source>
        <strain evidence="1">AH 44721</strain>
    </source>
</reference>
<keyword evidence="2" id="KW-1185">Reference proteome</keyword>
<proteinExistence type="predicted"/>
<comment type="caution">
    <text evidence="1">The sequence shown here is derived from an EMBL/GenBank/DDBJ whole genome shotgun (WGS) entry which is preliminary data.</text>
</comment>
<dbReference type="AlphaFoldDB" id="A0A9P5TIW1"/>
<protein>
    <submittedName>
        <fullName evidence="1">Uncharacterized protein</fullName>
    </submittedName>
</protein>